<keyword evidence="3" id="KW-1185">Reference proteome</keyword>
<feature type="region of interest" description="Disordered" evidence="1">
    <location>
        <begin position="75"/>
        <end position="122"/>
    </location>
</feature>
<name>A0A4P9W2Y5_9FUNG</name>
<organism evidence="2 3">
    <name type="scientific">Blyttiomyces helicus</name>
    <dbReference type="NCBI Taxonomy" id="388810"/>
    <lineage>
        <taxon>Eukaryota</taxon>
        <taxon>Fungi</taxon>
        <taxon>Fungi incertae sedis</taxon>
        <taxon>Chytridiomycota</taxon>
        <taxon>Chytridiomycota incertae sedis</taxon>
        <taxon>Chytridiomycetes</taxon>
        <taxon>Chytridiomycetes incertae sedis</taxon>
        <taxon>Blyttiomyces</taxon>
    </lineage>
</organism>
<reference evidence="3" key="1">
    <citation type="journal article" date="2018" name="Nat. Microbiol.">
        <title>Leveraging single-cell genomics to expand the fungal tree of life.</title>
        <authorList>
            <person name="Ahrendt S.R."/>
            <person name="Quandt C.A."/>
            <person name="Ciobanu D."/>
            <person name="Clum A."/>
            <person name="Salamov A."/>
            <person name="Andreopoulos B."/>
            <person name="Cheng J.F."/>
            <person name="Woyke T."/>
            <person name="Pelin A."/>
            <person name="Henrissat B."/>
            <person name="Reynolds N.K."/>
            <person name="Benny G.L."/>
            <person name="Smith M.E."/>
            <person name="James T.Y."/>
            <person name="Grigoriev I.V."/>
        </authorList>
    </citation>
    <scope>NUCLEOTIDE SEQUENCE [LARGE SCALE GENOMIC DNA]</scope>
</reference>
<dbReference type="EMBL" id="KZ998455">
    <property type="protein sequence ID" value="RKO86122.1"/>
    <property type="molecule type" value="Genomic_DNA"/>
</dbReference>
<evidence type="ECO:0000313" key="3">
    <source>
        <dbReference type="Proteomes" id="UP000269721"/>
    </source>
</evidence>
<gene>
    <name evidence="2" type="ORF">BDK51DRAFT_34652</name>
</gene>
<dbReference type="Proteomes" id="UP000269721">
    <property type="component" value="Unassembled WGS sequence"/>
</dbReference>
<feature type="compositionally biased region" description="Basic and acidic residues" evidence="1">
    <location>
        <begin position="97"/>
        <end position="106"/>
    </location>
</feature>
<evidence type="ECO:0000313" key="2">
    <source>
        <dbReference type="EMBL" id="RKO86122.1"/>
    </source>
</evidence>
<evidence type="ECO:0000256" key="1">
    <source>
        <dbReference type="SAM" id="MobiDB-lite"/>
    </source>
</evidence>
<sequence>MSRKGWRDAGCERRRASWGKRKLDPLFREVGGEVGAALTEEAANAEERWVVCNNGRGMGNWLGGCKREMGYGCEREERNETNRGGGLERTPGYGNFESEKQPREAPDFPDVPGGGSIRPVPNTLSARFNTPPMMSHVGRHLDYFQITLSAFGFRFTDSEANDGYMYGKAL</sequence>
<accession>A0A4P9W2Y5</accession>
<proteinExistence type="predicted"/>
<protein>
    <submittedName>
        <fullName evidence="2">Uncharacterized protein</fullName>
    </submittedName>
</protein>
<dbReference type="AlphaFoldDB" id="A0A4P9W2Y5"/>